<evidence type="ECO:0000313" key="3">
    <source>
        <dbReference type="Proteomes" id="UP000277580"/>
    </source>
</evidence>
<keyword evidence="3" id="KW-1185">Reference proteome</keyword>
<protein>
    <submittedName>
        <fullName evidence="2">UPF0052-domain-containing protein</fullName>
    </submittedName>
</protein>
<dbReference type="PANTHER" id="PTHR31240">
    <property type="entry name" value="MATERNAL EFFECT EMBRYO ARREST 18"/>
    <property type="match status" value="1"/>
</dbReference>
<proteinExistence type="predicted"/>
<evidence type="ECO:0000256" key="1">
    <source>
        <dbReference type="SAM" id="MobiDB-lite"/>
    </source>
</evidence>
<dbReference type="InterPro" id="IPR038136">
    <property type="entry name" value="CofD-like_dom_sf"/>
</dbReference>
<organism evidence="2 3">
    <name type="scientific">Morchella conica CCBAS932</name>
    <dbReference type="NCBI Taxonomy" id="1392247"/>
    <lineage>
        <taxon>Eukaryota</taxon>
        <taxon>Fungi</taxon>
        <taxon>Dikarya</taxon>
        <taxon>Ascomycota</taxon>
        <taxon>Pezizomycotina</taxon>
        <taxon>Pezizomycetes</taxon>
        <taxon>Pezizales</taxon>
        <taxon>Morchellaceae</taxon>
        <taxon>Morchella</taxon>
    </lineage>
</organism>
<gene>
    <name evidence="2" type="ORF">P167DRAFT_515029</name>
</gene>
<dbReference type="EMBL" id="ML119105">
    <property type="protein sequence ID" value="RPB17688.1"/>
    <property type="molecule type" value="Genomic_DNA"/>
</dbReference>
<sequence length="498" mass="54756">MSTKKHLVVFSGGSAANNLIDVFKTLASKGNRALDFVLPISDNGGSTSEILRVFGGPGIGDVRSRLIRLVPEDTEDVELIAIKSLLNYRLPPSNDEARFEWLALVEGTHGLWKHISSEKRELLRSFFVLLNLELLKRQRPKSSFNFHSASIGNLFLTGARIFFGSFESAIYLFRSITGIPENVQVIPAINSNFAHHIAAGLADKSVIIGQNQISHPSNPSALPIPAESQPSSKNGSEKDFDVFEEEPEEPEEDANLPGSLASLRTQNIEFSKIEETAMPSRIERIWYINPYGQEIRPHANPKVLTAIENSQAIIYSIGSLYTSLIPCLVLRNIGMALAATGRNTPKILLLNGSHDRETGPDSASFTAAEFVRAVAQACAYSDSAFKDKEPKPQDWNRYLTHVIYLVGNGAPMVNDDELKALGIDAFQVYGRRNPVEGRGMLYDSTALGQTLEMILAKRLRKAETRRMTMDTYYESPRGGDGSGGRNVNGNGWTAGKCT</sequence>
<dbReference type="PANTHER" id="PTHR31240:SF0">
    <property type="entry name" value="MATERNAL EFFECT EMBRYO ARREST 18"/>
    <property type="match status" value="1"/>
</dbReference>
<dbReference type="InParanoid" id="A0A3N4L7C6"/>
<feature type="region of interest" description="Disordered" evidence="1">
    <location>
        <begin position="472"/>
        <end position="498"/>
    </location>
</feature>
<dbReference type="OrthoDB" id="10267139at2759"/>
<dbReference type="FunCoup" id="A0A3N4L7C6">
    <property type="interactions" value="55"/>
</dbReference>
<dbReference type="Gene3D" id="3.40.50.10680">
    <property type="entry name" value="CofD-like domains"/>
    <property type="match status" value="1"/>
</dbReference>
<reference evidence="2 3" key="1">
    <citation type="journal article" date="2018" name="Nat. Ecol. Evol.">
        <title>Pezizomycetes genomes reveal the molecular basis of ectomycorrhizal truffle lifestyle.</title>
        <authorList>
            <person name="Murat C."/>
            <person name="Payen T."/>
            <person name="Noel B."/>
            <person name="Kuo A."/>
            <person name="Morin E."/>
            <person name="Chen J."/>
            <person name="Kohler A."/>
            <person name="Krizsan K."/>
            <person name="Balestrini R."/>
            <person name="Da Silva C."/>
            <person name="Montanini B."/>
            <person name="Hainaut M."/>
            <person name="Levati E."/>
            <person name="Barry K.W."/>
            <person name="Belfiori B."/>
            <person name="Cichocki N."/>
            <person name="Clum A."/>
            <person name="Dockter R.B."/>
            <person name="Fauchery L."/>
            <person name="Guy J."/>
            <person name="Iotti M."/>
            <person name="Le Tacon F."/>
            <person name="Lindquist E.A."/>
            <person name="Lipzen A."/>
            <person name="Malagnac F."/>
            <person name="Mello A."/>
            <person name="Molinier V."/>
            <person name="Miyauchi S."/>
            <person name="Poulain J."/>
            <person name="Riccioni C."/>
            <person name="Rubini A."/>
            <person name="Sitrit Y."/>
            <person name="Splivallo R."/>
            <person name="Traeger S."/>
            <person name="Wang M."/>
            <person name="Zifcakova L."/>
            <person name="Wipf D."/>
            <person name="Zambonelli A."/>
            <person name="Paolocci F."/>
            <person name="Nowrousian M."/>
            <person name="Ottonello S."/>
            <person name="Baldrian P."/>
            <person name="Spatafora J.W."/>
            <person name="Henrissat B."/>
            <person name="Nagy L.G."/>
            <person name="Aury J.M."/>
            <person name="Wincker P."/>
            <person name="Grigoriev I.V."/>
            <person name="Bonfante P."/>
            <person name="Martin F.M."/>
        </authorList>
    </citation>
    <scope>NUCLEOTIDE SEQUENCE [LARGE SCALE GENOMIC DNA]</scope>
    <source>
        <strain evidence="2 3">CCBAS932</strain>
    </source>
</reference>
<dbReference type="AlphaFoldDB" id="A0A3N4L7C6"/>
<dbReference type="Pfam" id="PF01933">
    <property type="entry name" value="CofD"/>
    <property type="match status" value="1"/>
</dbReference>
<feature type="compositionally biased region" description="Acidic residues" evidence="1">
    <location>
        <begin position="242"/>
        <end position="254"/>
    </location>
</feature>
<name>A0A3N4L7C6_9PEZI</name>
<dbReference type="STRING" id="1392247.A0A3N4L7C6"/>
<dbReference type="SUPFAM" id="SSF142338">
    <property type="entry name" value="CofD-like"/>
    <property type="match status" value="1"/>
</dbReference>
<dbReference type="InterPro" id="IPR002882">
    <property type="entry name" value="CofD"/>
</dbReference>
<feature type="region of interest" description="Disordered" evidence="1">
    <location>
        <begin position="216"/>
        <end position="259"/>
    </location>
</feature>
<dbReference type="CDD" id="cd07187">
    <property type="entry name" value="YvcK_like"/>
    <property type="match status" value="1"/>
</dbReference>
<accession>A0A3N4L7C6</accession>
<dbReference type="GO" id="GO:0043743">
    <property type="term" value="F:LPPG:FO 2-phospho-L-lactate transferase activity"/>
    <property type="evidence" value="ECO:0007669"/>
    <property type="project" value="InterPro"/>
</dbReference>
<dbReference type="Proteomes" id="UP000277580">
    <property type="component" value="Unassembled WGS sequence"/>
</dbReference>
<evidence type="ECO:0000313" key="2">
    <source>
        <dbReference type="EMBL" id="RPB17688.1"/>
    </source>
</evidence>